<feature type="signal peptide" evidence="12">
    <location>
        <begin position="1"/>
        <end position="27"/>
    </location>
</feature>
<evidence type="ECO:0000256" key="10">
    <source>
        <dbReference type="ARBA" id="ARBA00023319"/>
    </source>
</evidence>
<dbReference type="InterPro" id="IPR003599">
    <property type="entry name" value="Ig_sub"/>
</dbReference>
<dbReference type="GO" id="GO:0042102">
    <property type="term" value="P:positive regulation of T cell proliferation"/>
    <property type="evidence" value="ECO:0007669"/>
    <property type="project" value="TreeGrafter"/>
</dbReference>
<accession>A0A8C4N5V0</accession>
<name>A0A8C4N5V0_EPTBU</name>
<keyword evidence="9" id="KW-0325">Glycoprotein</keyword>
<dbReference type="GO" id="GO:0006955">
    <property type="term" value="P:immune response"/>
    <property type="evidence" value="ECO:0007669"/>
    <property type="project" value="TreeGrafter"/>
</dbReference>
<keyword evidence="10" id="KW-0393">Immunoglobulin domain</keyword>
<dbReference type="GO" id="GO:0031295">
    <property type="term" value="P:T cell costimulation"/>
    <property type="evidence" value="ECO:0007669"/>
    <property type="project" value="TreeGrafter"/>
</dbReference>
<feature type="transmembrane region" description="Helical" evidence="11">
    <location>
        <begin position="164"/>
        <end position="189"/>
    </location>
</feature>
<reference evidence="14" key="2">
    <citation type="submission" date="2025-09" db="UniProtKB">
        <authorList>
            <consortium name="Ensembl"/>
        </authorList>
    </citation>
    <scope>IDENTIFICATION</scope>
</reference>
<dbReference type="CDD" id="cd00096">
    <property type="entry name" value="Ig"/>
    <property type="match status" value="1"/>
</dbReference>
<keyword evidence="2" id="KW-1003">Cell membrane</keyword>
<dbReference type="InterPro" id="IPR013106">
    <property type="entry name" value="Ig_V-set"/>
</dbReference>
<dbReference type="SMART" id="SM00409">
    <property type="entry name" value="IG"/>
    <property type="match status" value="1"/>
</dbReference>
<proteinExistence type="predicted"/>
<keyword evidence="15" id="KW-1185">Reference proteome</keyword>
<evidence type="ECO:0000313" key="14">
    <source>
        <dbReference type="Ensembl" id="ENSEBUP00000001544.1"/>
    </source>
</evidence>
<sequence length="261" mass="29101">MHIDCSTVQRLFLSGLPWLYLPPFTLALVQMNVEIGGNVTLPCLQQSSKNHQRSFGLITWFHNNKTVFLKRRSGKVLAQDKHLRMVNPQNNASLMILGASEADAGHYKCSVEVEGDSQTLKVEVQLKILPDKNTTPADRDLSTVPQKCIGWSSGSSSTQQSPHLVPAISISIPFVIAIVLLVLFVLFMLRKHHKRSHLSNPYTNNENGANVNTTQQQELSNVQYEVMSTVEPPLINVIYEKMLHGNVSLEKEVSIATNVYA</sequence>
<dbReference type="Gene3D" id="2.60.40.10">
    <property type="entry name" value="Immunoglobulins"/>
    <property type="match status" value="1"/>
</dbReference>
<dbReference type="AlphaFoldDB" id="A0A8C4N5V0"/>
<dbReference type="SUPFAM" id="SSF48726">
    <property type="entry name" value="Immunoglobulin"/>
    <property type="match status" value="1"/>
</dbReference>
<evidence type="ECO:0000256" key="7">
    <source>
        <dbReference type="ARBA" id="ARBA00023157"/>
    </source>
</evidence>
<evidence type="ECO:0000256" key="3">
    <source>
        <dbReference type="ARBA" id="ARBA00022692"/>
    </source>
</evidence>
<evidence type="ECO:0000256" key="6">
    <source>
        <dbReference type="ARBA" id="ARBA00023136"/>
    </source>
</evidence>
<evidence type="ECO:0000256" key="9">
    <source>
        <dbReference type="ARBA" id="ARBA00023180"/>
    </source>
</evidence>
<dbReference type="GO" id="GO:0042130">
    <property type="term" value="P:negative regulation of T cell proliferation"/>
    <property type="evidence" value="ECO:0007669"/>
    <property type="project" value="TreeGrafter"/>
</dbReference>
<dbReference type="PANTHER" id="PTHR25466">
    <property type="entry name" value="T-LYMPHOCYTE ACTIVATION ANTIGEN"/>
    <property type="match status" value="1"/>
</dbReference>
<keyword evidence="7" id="KW-1015">Disulfide bond</keyword>
<dbReference type="GO" id="GO:0071222">
    <property type="term" value="P:cellular response to lipopolysaccharide"/>
    <property type="evidence" value="ECO:0007669"/>
    <property type="project" value="TreeGrafter"/>
</dbReference>
<reference evidence="14" key="1">
    <citation type="submission" date="2025-08" db="UniProtKB">
        <authorList>
            <consortium name="Ensembl"/>
        </authorList>
    </citation>
    <scope>IDENTIFICATION</scope>
</reference>
<evidence type="ECO:0000256" key="2">
    <source>
        <dbReference type="ARBA" id="ARBA00022475"/>
    </source>
</evidence>
<evidence type="ECO:0000256" key="11">
    <source>
        <dbReference type="SAM" id="Phobius"/>
    </source>
</evidence>
<dbReference type="GO" id="GO:0009897">
    <property type="term" value="C:external side of plasma membrane"/>
    <property type="evidence" value="ECO:0007669"/>
    <property type="project" value="TreeGrafter"/>
</dbReference>
<dbReference type="Pfam" id="PF07686">
    <property type="entry name" value="V-set"/>
    <property type="match status" value="1"/>
</dbReference>
<dbReference type="InterPro" id="IPR036179">
    <property type="entry name" value="Ig-like_dom_sf"/>
</dbReference>
<keyword evidence="4 12" id="KW-0732">Signal</keyword>
<evidence type="ECO:0000256" key="1">
    <source>
        <dbReference type="ARBA" id="ARBA00004251"/>
    </source>
</evidence>
<evidence type="ECO:0000313" key="15">
    <source>
        <dbReference type="Proteomes" id="UP000694388"/>
    </source>
</evidence>
<dbReference type="PANTHER" id="PTHR25466:SF9">
    <property type="entry name" value="FIBRONECTIN TYPE-III DOMAIN-CONTAINING PROTEIN"/>
    <property type="match status" value="1"/>
</dbReference>
<dbReference type="Ensembl" id="ENSEBUT00000001873.1">
    <property type="protein sequence ID" value="ENSEBUP00000001544.1"/>
    <property type="gene ID" value="ENSEBUG00000001315.1"/>
</dbReference>
<dbReference type="InterPro" id="IPR013783">
    <property type="entry name" value="Ig-like_fold"/>
</dbReference>
<evidence type="ECO:0000256" key="12">
    <source>
        <dbReference type="SAM" id="SignalP"/>
    </source>
</evidence>
<keyword evidence="8" id="KW-0675">Receptor</keyword>
<dbReference type="GO" id="GO:0007166">
    <property type="term" value="P:cell surface receptor signaling pathway"/>
    <property type="evidence" value="ECO:0007669"/>
    <property type="project" value="TreeGrafter"/>
</dbReference>
<comment type="subcellular location">
    <subcellularLocation>
        <location evidence="1">Cell membrane</location>
        <topology evidence="1">Single-pass type I membrane protein</topology>
    </subcellularLocation>
</comment>
<evidence type="ECO:0000259" key="13">
    <source>
        <dbReference type="PROSITE" id="PS50835"/>
    </source>
</evidence>
<evidence type="ECO:0000256" key="4">
    <source>
        <dbReference type="ARBA" id="ARBA00022729"/>
    </source>
</evidence>
<keyword evidence="6 11" id="KW-0472">Membrane</keyword>
<evidence type="ECO:0000256" key="5">
    <source>
        <dbReference type="ARBA" id="ARBA00022989"/>
    </source>
</evidence>
<protein>
    <recommendedName>
        <fullName evidence="13">Ig-like domain-containing protein</fullName>
    </recommendedName>
</protein>
<evidence type="ECO:0000256" key="8">
    <source>
        <dbReference type="ARBA" id="ARBA00023170"/>
    </source>
</evidence>
<feature type="domain" description="Ig-like" evidence="13">
    <location>
        <begin position="22"/>
        <end position="125"/>
    </location>
</feature>
<keyword evidence="3 11" id="KW-0812">Transmembrane</keyword>
<dbReference type="PROSITE" id="PS50835">
    <property type="entry name" value="IG_LIKE"/>
    <property type="match status" value="1"/>
</dbReference>
<dbReference type="InterPro" id="IPR051713">
    <property type="entry name" value="T-cell_Activation_Regulation"/>
</dbReference>
<keyword evidence="5 11" id="KW-1133">Transmembrane helix</keyword>
<dbReference type="InterPro" id="IPR007110">
    <property type="entry name" value="Ig-like_dom"/>
</dbReference>
<dbReference type="Proteomes" id="UP000694388">
    <property type="component" value="Unplaced"/>
</dbReference>
<organism evidence="14 15">
    <name type="scientific">Eptatretus burgeri</name>
    <name type="common">Inshore hagfish</name>
    <dbReference type="NCBI Taxonomy" id="7764"/>
    <lineage>
        <taxon>Eukaryota</taxon>
        <taxon>Metazoa</taxon>
        <taxon>Chordata</taxon>
        <taxon>Craniata</taxon>
        <taxon>Vertebrata</taxon>
        <taxon>Cyclostomata</taxon>
        <taxon>Myxini</taxon>
        <taxon>Myxiniformes</taxon>
        <taxon>Myxinidae</taxon>
        <taxon>Eptatretinae</taxon>
        <taxon>Eptatretus</taxon>
    </lineage>
</organism>
<feature type="chain" id="PRO_5034892783" description="Ig-like domain-containing protein" evidence="12">
    <location>
        <begin position="28"/>
        <end position="261"/>
    </location>
</feature>